<accession>A0A9E7IDH8</accession>
<dbReference type="Proteomes" id="UP001055439">
    <property type="component" value="Chromosome 9"/>
</dbReference>
<evidence type="ECO:0000313" key="2">
    <source>
        <dbReference type="Proteomes" id="UP001055439"/>
    </source>
</evidence>
<keyword evidence="2" id="KW-1185">Reference proteome</keyword>
<dbReference type="AlphaFoldDB" id="A0A9E7IDH8"/>
<reference evidence="1" key="1">
    <citation type="submission" date="2022-05" db="EMBL/GenBank/DDBJ databases">
        <title>The Musa troglodytarum L. genome provides insights into the mechanism of non-climacteric behaviour and enrichment of carotenoids.</title>
        <authorList>
            <person name="Wang J."/>
        </authorList>
    </citation>
    <scope>NUCLEOTIDE SEQUENCE</scope>
    <source>
        <tissue evidence="1">Leaf</tissue>
    </source>
</reference>
<feature type="non-terminal residue" evidence="1">
    <location>
        <position position="1"/>
    </location>
</feature>
<evidence type="ECO:0000313" key="1">
    <source>
        <dbReference type="EMBL" id="URE47087.1"/>
    </source>
</evidence>
<protein>
    <submittedName>
        <fullName evidence="1">Uncharacterized protein</fullName>
    </submittedName>
</protein>
<sequence>AAGQLVFPVSLDPRSRLVGPSAELTSAVHTTSAVRGSREAVFPDLSETANRNLRPTYDGCEGCMTSKYASLHTYANTVAERERAPSPGLGSSPKALAA</sequence>
<organism evidence="1 2">
    <name type="scientific">Musa troglodytarum</name>
    <name type="common">fe'i banana</name>
    <dbReference type="NCBI Taxonomy" id="320322"/>
    <lineage>
        <taxon>Eukaryota</taxon>
        <taxon>Viridiplantae</taxon>
        <taxon>Streptophyta</taxon>
        <taxon>Embryophyta</taxon>
        <taxon>Tracheophyta</taxon>
        <taxon>Spermatophyta</taxon>
        <taxon>Magnoliopsida</taxon>
        <taxon>Liliopsida</taxon>
        <taxon>Zingiberales</taxon>
        <taxon>Musaceae</taxon>
        <taxon>Musa</taxon>
    </lineage>
</organism>
<name>A0A9E7IDH8_9LILI</name>
<dbReference type="EMBL" id="CP097511">
    <property type="protein sequence ID" value="URE47087.1"/>
    <property type="molecule type" value="Genomic_DNA"/>
</dbReference>
<proteinExistence type="predicted"/>
<gene>
    <name evidence="1" type="ORF">MUK42_14137</name>
</gene>